<name>A0A6C0JGL5_9ZZZZ</name>
<reference evidence="2" key="1">
    <citation type="journal article" date="2020" name="Nature">
        <title>Giant virus diversity and host interactions through global metagenomics.</title>
        <authorList>
            <person name="Schulz F."/>
            <person name="Roux S."/>
            <person name="Paez-Espino D."/>
            <person name="Jungbluth S."/>
            <person name="Walsh D.A."/>
            <person name="Denef V.J."/>
            <person name="McMahon K.D."/>
            <person name="Konstantinidis K.T."/>
            <person name="Eloe-Fadrosh E.A."/>
            <person name="Kyrpides N.C."/>
            <person name="Woyke T."/>
        </authorList>
    </citation>
    <scope>NUCLEOTIDE SEQUENCE</scope>
    <source>
        <strain evidence="2">GVMAG-M-3300027708-51</strain>
    </source>
</reference>
<dbReference type="AlphaFoldDB" id="A0A6C0JGL5"/>
<accession>A0A6C0JGL5</accession>
<dbReference type="InterPro" id="IPR011335">
    <property type="entry name" value="Restrct_endonuc-II-like"/>
</dbReference>
<feature type="domain" description="Mrr-like" evidence="1">
    <location>
        <begin position="26"/>
        <end position="118"/>
    </location>
</feature>
<sequence length="185" mass="21294">MRTRDNKKVRGDVFEEFCVKYLKHVRKLENVWLLKDVPEEMLTKLSLKRPDVGIDIIAEHGGRYYAVQCKYKKHVSHKKNVVTWKQLSTFYALVLRTGPWAQYIVMTNCDYCRHMGKKTPKDVSICLKTFQNITQEQWVQMCELRMSLPTVPQVALTSEQLRAARLSRFSPSAPLSAAGGSESAV</sequence>
<dbReference type="EMBL" id="MN740401">
    <property type="protein sequence ID" value="QHU04523.1"/>
    <property type="molecule type" value="Genomic_DNA"/>
</dbReference>
<dbReference type="SUPFAM" id="SSF52980">
    <property type="entry name" value="Restriction endonuclease-like"/>
    <property type="match status" value="1"/>
</dbReference>
<dbReference type="InterPro" id="IPR039442">
    <property type="entry name" value="Mrr-like_dom"/>
</dbReference>
<proteinExistence type="predicted"/>
<organism evidence="2">
    <name type="scientific">viral metagenome</name>
    <dbReference type="NCBI Taxonomy" id="1070528"/>
    <lineage>
        <taxon>unclassified sequences</taxon>
        <taxon>metagenomes</taxon>
        <taxon>organismal metagenomes</taxon>
    </lineage>
</organism>
<evidence type="ECO:0000259" key="1">
    <source>
        <dbReference type="Pfam" id="PF13156"/>
    </source>
</evidence>
<evidence type="ECO:0000313" key="2">
    <source>
        <dbReference type="EMBL" id="QHU04523.1"/>
    </source>
</evidence>
<protein>
    <recommendedName>
        <fullName evidence="1">Mrr-like domain-containing protein</fullName>
    </recommendedName>
</protein>
<dbReference type="Pfam" id="PF13156">
    <property type="entry name" value="Mrr_cat_2"/>
    <property type="match status" value="1"/>
</dbReference>